<reference evidence="1" key="1">
    <citation type="journal article" date="2019" name="bioRxiv">
        <title>The Genome of the Zebra Mussel, Dreissena polymorpha: A Resource for Invasive Species Research.</title>
        <authorList>
            <person name="McCartney M.A."/>
            <person name="Auch B."/>
            <person name="Kono T."/>
            <person name="Mallez S."/>
            <person name="Zhang Y."/>
            <person name="Obille A."/>
            <person name="Becker A."/>
            <person name="Abrahante J.E."/>
            <person name="Garbe J."/>
            <person name="Badalamenti J.P."/>
            <person name="Herman A."/>
            <person name="Mangelson H."/>
            <person name="Liachko I."/>
            <person name="Sullivan S."/>
            <person name="Sone E.D."/>
            <person name="Koren S."/>
            <person name="Silverstein K.A.T."/>
            <person name="Beckman K.B."/>
            <person name="Gohl D.M."/>
        </authorList>
    </citation>
    <scope>NUCLEOTIDE SEQUENCE</scope>
    <source>
        <strain evidence="1">Duluth1</strain>
        <tissue evidence="1">Whole animal</tissue>
    </source>
</reference>
<protein>
    <submittedName>
        <fullName evidence="1">Uncharacterized protein</fullName>
    </submittedName>
</protein>
<name>A0A9D4IWF4_DREPO</name>
<dbReference type="AlphaFoldDB" id="A0A9D4IWF4"/>
<evidence type="ECO:0000313" key="2">
    <source>
        <dbReference type="Proteomes" id="UP000828390"/>
    </source>
</evidence>
<proteinExistence type="predicted"/>
<gene>
    <name evidence="1" type="ORF">DPMN_164817</name>
</gene>
<evidence type="ECO:0000313" key="1">
    <source>
        <dbReference type="EMBL" id="KAH3786708.1"/>
    </source>
</evidence>
<reference evidence="1" key="2">
    <citation type="submission" date="2020-11" db="EMBL/GenBank/DDBJ databases">
        <authorList>
            <person name="McCartney M.A."/>
            <person name="Auch B."/>
            <person name="Kono T."/>
            <person name="Mallez S."/>
            <person name="Becker A."/>
            <person name="Gohl D.M."/>
            <person name="Silverstein K.A.T."/>
            <person name="Koren S."/>
            <person name="Bechman K.B."/>
            <person name="Herman A."/>
            <person name="Abrahante J.E."/>
            <person name="Garbe J."/>
        </authorList>
    </citation>
    <scope>NUCLEOTIDE SEQUENCE</scope>
    <source>
        <strain evidence="1">Duluth1</strain>
        <tissue evidence="1">Whole animal</tissue>
    </source>
</reference>
<accession>A0A9D4IWF4</accession>
<dbReference type="Proteomes" id="UP000828390">
    <property type="component" value="Unassembled WGS sequence"/>
</dbReference>
<comment type="caution">
    <text evidence="1">The sequence shown here is derived from an EMBL/GenBank/DDBJ whole genome shotgun (WGS) entry which is preliminary data.</text>
</comment>
<sequence>MTKLNVTITQKLTLDDLSDTVDSLKIQKDEETTSKLMGAVHSLLYGELDPSLMMKQFENALIQDTEIHNPGTHSSCDATDTNENIATDTIGSVFVRNCETVLKRLQNGDAVRHEHWLTIYTQEFCGGSKRDMLF</sequence>
<keyword evidence="2" id="KW-1185">Reference proteome</keyword>
<organism evidence="1 2">
    <name type="scientific">Dreissena polymorpha</name>
    <name type="common">Zebra mussel</name>
    <name type="synonym">Mytilus polymorpha</name>
    <dbReference type="NCBI Taxonomy" id="45954"/>
    <lineage>
        <taxon>Eukaryota</taxon>
        <taxon>Metazoa</taxon>
        <taxon>Spiralia</taxon>
        <taxon>Lophotrochozoa</taxon>
        <taxon>Mollusca</taxon>
        <taxon>Bivalvia</taxon>
        <taxon>Autobranchia</taxon>
        <taxon>Heteroconchia</taxon>
        <taxon>Euheterodonta</taxon>
        <taxon>Imparidentia</taxon>
        <taxon>Neoheterodontei</taxon>
        <taxon>Myida</taxon>
        <taxon>Dreissenoidea</taxon>
        <taxon>Dreissenidae</taxon>
        <taxon>Dreissena</taxon>
    </lineage>
</organism>
<dbReference type="EMBL" id="JAIWYP010000008">
    <property type="protein sequence ID" value="KAH3786708.1"/>
    <property type="molecule type" value="Genomic_DNA"/>
</dbReference>